<dbReference type="EMBL" id="BAABBI010000001">
    <property type="protein sequence ID" value="GAA3776302.1"/>
    <property type="molecule type" value="Genomic_DNA"/>
</dbReference>
<evidence type="ECO:0000256" key="2">
    <source>
        <dbReference type="ARBA" id="ARBA00010199"/>
    </source>
</evidence>
<feature type="transmembrane region" description="Helical" evidence="11">
    <location>
        <begin position="46"/>
        <end position="64"/>
    </location>
</feature>
<dbReference type="PANTHER" id="PTHR43298">
    <property type="entry name" value="MULTIDRUG RESISTANCE PROTEIN NORM-RELATED"/>
    <property type="match status" value="1"/>
</dbReference>
<evidence type="ECO:0000256" key="10">
    <source>
        <dbReference type="ARBA" id="ARBA00031636"/>
    </source>
</evidence>
<dbReference type="RefSeq" id="WP_344726822.1">
    <property type="nucleotide sequence ID" value="NZ_BAABBI010000001.1"/>
</dbReference>
<reference evidence="13" key="1">
    <citation type="journal article" date="2019" name="Int. J. Syst. Evol. Microbiol.">
        <title>The Global Catalogue of Microorganisms (GCM) 10K type strain sequencing project: providing services to taxonomists for standard genome sequencing and annotation.</title>
        <authorList>
            <consortium name="The Broad Institute Genomics Platform"/>
            <consortium name="The Broad Institute Genome Sequencing Center for Infectious Disease"/>
            <person name="Wu L."/>
            <person name="Ma J."/>
        </authorList>
    </citation>
    <scope>NUCLEOTIDE SEQUENCE [LARGE SCALE GENOMIC DNA]</scope>
    <source>
        <strain evidence="13">JCM 17525</strain>
    </source>
</reference>
<dbReference type="InterPro" id="IPR050222">
    <property type="entry name" value="MATE_MdtK"/>
</dbReference>
<feature type="transmembrane region" description="Helical" evidence="11">
    <location>
        <begin position="351"/>
        <end position="372"/>
    </location>
</feature>
<proteinExistence type="inferred from homology"/>
<dbReference type="InterPro" id="IPR048279">
    <property type="entry name" value="MdtK-like"/>
</dbReference>
<evidence type="ECO:0000256" key="9">
    <source>
        <dbReference type="ARBA" id="ARBA00023136"/>
    </source>
</evidence>
<dbReference type="InterPro" id="IPR002528">
    <property type="entry name" value="MATE_fam"/>
</dbReference>
<evidence type="ECO:0000313" key="12">
    <source>
        <dbReference type="EMBL" id="GAA3776302.1"/>
    </source>
</evidence>
<feature type="transmembrane region" description="Helical" evidence="11">
    <location>
        <begin position="384"/>
        <end position="404"/>
    </location>
</feature>
<dbReference type="NCBIfam" id="TIGR00797">
    <property type="entry name" value="matE"/>
    <property type="match status" value="1"/>
</dbReference>
<organism evidence="12 13">
    <name type="scientific">Corallibacter vietnamensis</name>
    <dbReference type="NCBI Taxonomy" id="904130"/>
    <lineage>
        <taxon>Bacteria</taxon>
        <taxon>Pseudomonadati</taxon>
        <taxon>Bacteroidota</taxon>
        <taxon>Flavobacteriia</taxon>
        <taxon>Flavobacteriales</taxon>
        <taxon>Flavobacteriaceae</taxon>
        <taxon>Corallibacter</taxon>
    </lineage>
</organism>
<dbReference type="Proteomes" id="UP001501456">
    <property type="component" value="Unassembled WGS sequence"/>
</dbReference>
<dbReference type="Pfam" id="PF01554">
    <property type="entry name" value="MatE"/>
    <property type="match status" value="2"/>
</dbReference>
<feature type="transmembrane region" description="Helical" evidence="11">
    <location>
        <begin position="410"/>
        <end position="431"/>
    </location>
</feature>
<keyword evidence="5" id="KW-1003">Cell membrane</keyword>
<name>A0ABP7GX59_9FLAO</name>
<evidence type="ECO:0000313" key="13">
    <source>
        <dbReference type="Proteomes" id="UP001501456"/>
    </source>
</evidence>
<feature type="transmembrane region" description="Helical" evidence="11">
    <location>
        <begin position="132"/>
        <end position="153"/>
    </location>
</feature>
<feature type="transmembrane region" description="Helical" evidence="11">
    <location>
        <begin position="160"/>
        <end position="184"/>
    </location>
</feature>
<evidence type="ECO:0000256" key="7">
    <source>
        <dbReference type="ARBA" id="ARBA00022989"/>
    </source>
</evidence>
<dbReference type="CDD" id="cd13136">
    <property type="entry name" value="MATE_DinF_like"/>
    <property type="match status" value="1"/>
</dbReference>
<comment type="caution">
    <text evidence="12">The sequence shown here is derived from an EMBL/GenBank/DDBJ whole genome shotgun (WGS) entry which is preliminary data.</text>
</comment>
<keyword evidence="6 11" id="KW-0812">Transmembrane</keyword>
<dbReference type="PANTHER" id="PTHR43298:SF2">
    <property type="entry name" value="FMN_FAD EXPORTER YEEO-RELATED"/>
    <property type="match status" value="1"/>
</dbReference>
<keyword evidence="8" id="KW-0406">Ion transport</keyword>
<comment type="subcellular location">
    <subcellularLocation>
        <location evidence="1">Cell membrane</location>
        <topology evidence="1">Multi-pass membrane protein</topology>
    </subcellularLocation>
</comment>
<dbReference type="InterPro" id="IPR044644">
    <property type="entry name" value="DinF-like"/>
</dbReference>
<keyword evidence="7 11" id="KW-1133">Transmembrane helix</keyword>
<feature type="transmembrane region" description="Helical" evidence="11">
    <location>
        <begin position="236"/>
        <end position="257"/>
    </location>
</feature>
<feature type="transmembrane region" description="Helical" evidence="11">
    <location>
        <begin position="269"/>
        <end position="296"/>
    </location>
</feature>
<feature type="transmembrane region" description="Helical" evidence="11">
    <location>
        <begin position="316"/>
        <end position="339"/>
    </location>
</feature>
<keyword evidence="3" id="KW-0813">Transport</keyword>
<keyword evidence="4" id="KW-0050">Antiport</keyword>
<evidence type="ECO:0000256" key="6">
    <source>
        <dbReference type="ARBA" id="ARBA00022692"/>
    </source>
</evidence>
<keyword evidence="13" id="KW-1185">Reference proteome</keyword>
<evidence type="ECO:0000256" key="4">
    <source>
        <dbReference type="ARBA" id="ARBA00022449"/>
    </source>
</evidence>
<protein>
    <recommendedName>
        <fullName evidence="10">Multidrug-efflux transporter</fullName>
    </recommendedName>
</protein>
<comment type="similarity">
    <text evidence="2">Belongs to the multi antimicrobial extrusion (MATE) (TC 2.A.66.1) family.</text>
</comment>
<evidence type="ECO:0000256" key="3">
    <source>
        <dbReference type="ARBA" id="ARBA00022448"/>
    </source>
</evidence>
<evidence type="ECO:0000256" key="11">
    <source>
        <dbReference type="SAM" id="Phobius"/>
    </source>
</evidence>
<keyword evidence="9 11" id="KW-0472">Membrane</keyword>
<evidence type="ECO:0000256" key="5">
    <source>
        <dbReference type="ARBA" id="ARBA00022475"/>
    </source>
</evidence>
<evidence type="ECO:0000256" key="1">
    <source>
        <dbReference type="ARBA" id="ARBA00004651"/>
    </source>
</evidence>
<evidence type="ECO:0000256" key="8">
    <source>
        <dbReference type="ARBA" id="ARBA00023065"/>
    </source>
</evidence>
<feature type="transmembrane region" description="Helical" evidence="11">
    <location>
        <begin position="196"/>
        <end position="216"/>
    </location>
</feature>
<accession>A0ABP7GX59</accession>
<gene>
    <name evidence="12" type="ORF">GCM10022271_05540</name>
</gene>
<sequence length="444" mass="48802">MNKSIQLKNINKLAIPALIAGVSEPILSLTDTAIVGNIDINATESLAAVGIVATFLSMLIWVFGQTRSAISSIISQYLGANKLDEVKSLPSQAILIITSISILIIIGTYPFANAVFKLYNASGLILEYCVSYYKIRVFGFPFTLFTIAVFGAFRGLQNTYYPMIIAIVGAVSNIVLDVILVYGIEGLIPAMHIKGAAYASLIAQFLMAVISAYYLLKKTPIPLKVSLPINKEIGKFLIMVLNLFVRTIALNVTLYLGSSFATGYGKEYIAAYTIAINIWFLGAFLIDGYASAGNILSGKLYGAKQYGLLISLSNKLIKYGVVLGLAIGLLGAIFYYPIGEIFTDDKNVLEAFYNVFWIVLLMQPFCSLAFIFDGMFKGLGKMKFLRNLLLFATGIVFVPILLVLDHLDYKLYGIFIAMTFWIIARGIPLIIKFRQLFLPLAQKT</sequence>
<feature type="transmembrane region" description="Helical" evidence="11">
    <location>
        <begin position="93"/>
        <end position="112"/>
    </location>
</feature>
<dbReference type="PIRSF" id="PIRSF006603">
    <property type="entry name" value="DinF"/>
    <property type="match status" value="1"/>
</dbReference>